<evidence type="ECO:0000259" key="3">
    <source>
        <dbReference type="PROSITE" id="PS00624"/>
    </source>
</evidence>
<name>A0A6A7G445_9CRUS</name>
<dbReference type="Pfam" id="PF05199">
    <property type="entry name" value="GMC_oxred_C"/>
    <property type="match status" value="1"/>
</dbReference>
<dbReference type="PANTHER" id="PTHR11552">
    <property type="entry name" value="GLUCOSE-METHANOL-CHOLINE GMC OXIDOREDUCTASE"/>
    <property type="match status" value="1"/>
</dbReference>
<accession>A0A6A7G445</accession>
<keyword evidence="2" id="KW-0285">Flavoprotein</keyword>
<evidence type="ECO:0000256" key="2">
    <source>
        <dbReference type="PIRSR" id="PIRSR000137-2"/>
    </source>
</evidence>
<comment type="cofactor">
    <cofactor evidence="2">
        <name>FAD</name>
        <dbReference type="ChEBI" id="CHEBI:57692"/>
    </cofactor>
</comment>
<reference evidence="4" key="1">
    <citation type="submission" date="2017-11" db="EMBL/GenBank/DDBJ databases">
        <title>The sensing device of the deep-sea amphipod.</title>
        <authorList>
            <person name="Kobayashi H."/>
            <person name="Nagahama T."/>
            <person name="Arai W."/>
            <person name="Sasagawa Y."/>
            <person name="Umeda M."/>
            <person name="Hayashi T."/>
            <person name="Nikaido I."/>
            <person name="Watanabe H."/>
            <person name="Oguri K."/>
            <person name="Kitazato H."/>
            <person name="Fujioka K."/>
            <person name="Kido Y."/>
            <person name="Takami H."/>
        </authorList>
    </citation>
    <scope>NUCLEOTIDE SEQUENCE</scope>
    <source>
        <tissue evidence="4">Whole body</tissue>
    </source>
</reference>
<dbReference type="PROSITE" id="PS00624">
    <property type="entry name" value="GMC_OXRED_2"/>
    <property type="match status" value="1"/>
</dbReference>
<feature type="binding site" evidence="2">
    <location>
        <position position="126"/>
    </location>
    <ligand>
        <name>FAD</name>
        <dbReference type="ChEBI" id="CHEBI:57692"/>
    </ligand>
</feature>
<dbReference type="EMBL" id="IACT01006693">
    <property type="protein sequence ID" value="LAC25818.1"/>
    <property type="molecule type" value="mRNA"/>
</dbReference>
<protein>
    <submittedName>
        <fullName evidence="4">Glucose dehydrogenase [FAD, quinone]-like isoform X1</fullName>
    </submittedName>
</protein>
<dbReference type="InterPro" id="IPR012132">
    <property type="entry name" value="GMC_OxRdtase"/>
</dbReference>
<evidence type="ECO:0000313" key="4">
    <source>
        <dbReference type="EMBL" id="LAC25818.1"/>
    </source>
</evidence>
<dbReference type="InterPro" id="IPR036188">
    <property type="entry name" value="FAD/NAD-bd_sf"/>
</dbReference>
<keyword evidence="2" id="KW-0274">FAD</keyword>
<organism evidence="4">
    <name type="scientific">Hirondellea gigas</name>
    <dbReference type="NCBI Taxonomy" id="1518452"/>
    <lineage>
        <taxon>Eukaryota</taxon>
        <taxon>Metazoa</taxon>
        <taxon>Ecdysozoa</taxon>
        <taxon>Arthropoda</taxon>
        <taxon>Crustacea</taxon>
        <taxon>Multicrustacea</taxon>
        <taxon>Malacostraca</taxon>
        <taxon>Eumalacostraca</taxon>
        <taxon>Peracarida</taxon>
        <taxon>Amphipoda</taxon>
        <taxon>Amphilochidea</taxon>
        <taxon>Lysianassida</taxon>
        <taxon>Lysianassidira</taxon>
        <taxon>Lysianassoidea</taxon>
        <taxon>Lysianassidae</taxon>
        <taxon>Hirondellea</taxon>
    </lineage>
</organism>
<dbReference type="InterPro" id="IPR000172">
    <property type="entry name" value="GMC_OxRdtase_N"/>
</dbReference>
<dbReference type="Gene3D" id="3.50.50.60">
    <property type="entry name" value="FAD/NAD(P)-binding domain"/>
    <property type="match status" value="1"/>
</dbReference>
<feature type="domain" description="Glucose-methanol-choline oxidoreductase N-terminal" evidence="3">
    <location>
        <begin position="300"/>
        <end position="314"/>
    </location>
</feature>
<feature type="binding site" evidence="2">
    <location>
        <position position="264"/>
    </location>
    <ligand>
        <name>FAD</name>
        <dbReference type="ChEBI" id="CHEBI:57692"/>
    </ligand>
</feature>
<dbReference type="InterPro" id="IPR007867">
    <property type="entry name" value="GMC_OxRtase_C"/>
</dbReference>
<dbReference type="GO" id="GO:0050660">
    <property type="term" value="F:flavin adenine dinucleotide binding"/>
    <property type="evidence" value="ECO:0007669"/>
    <property type="project" value="InterPro"/>
</dbReference>
<dbReference type="GO" id="GO:0016614">
    <property type="term" value="F:oxidoreductase activity, acting on CH-OH group of donors"/>
    <property type="evidence" value="ECO:0007669"/>
    <property type="project" value="InterPro"/>
</dbReference>
<sequence length="615" mass="68068">MLIFDSILGVVSDNALQALRLLLLQLFSRNLPYNFDSELVTLPVYDFVVVGAGAAGSVVAARLSELSSVRVLLLERGGSATPESAVPAFFGLLGQSLEHERLKTLPAPGLQDGYKDNANGYVQGRVMGGSTSMNAMIYTRGAPQDFDAWAQMGNPGWDYQSVLPYFKKNEGFRGVKTPVSERYHGRSGQLTVEEKHYNTNLAGRVIEAGRELGYNISDSSSSDQVGISPLCYTTRDGFRASASEAFLRPVVNRNNLHIRNRALVLKILFDNQKRAAGVQYRYRGRVYTVRVRKEVIVSAGAFNTPKLLMLSGVGPAKHLKELKIPVVAGVEGVGRNLQEHIGVSFLSFAVKKGTAFSFGQDPLEMIKQYARNRRGPLTTSFPIEISAYLSLVDSDPKWADVLYYFGSFSPAMPVVGSLAFSTIKEEYFKALFSPLEGEPETIAVGVNVARPKSKGWIRLRSSNPDDAPIINVNLFSHPYDLEVFVKGVQFIFRFMETDTMKHKSGVKYKSEAIPGCRHMEHLSDDYWRCFGRSLATHLLHPCGTCKMAPVSDPLAVLDNRLRVRSVKGVRVIDASIMPQIVTGNTMVTTYMIGEKGADLVKEDWGYLTRTTRNYI</sequence>
<dbReference type="SUPFAM" id="SSF51905">
    <property type="entry name" value="FAD/NAD(P)-binding domain"/>
    <property type="match status" value="1"/>
</dbReference>
<proteinExistence type="evidence at transcript level"/>
<dbReference type="SUPFAM" id="SSF54373">
    <property type="entry name" value="FAD-linked reductases, C-terminal domain"/>
    <property type="match status" value="1"/>
</dbReference>
<dbReference type="AlphaFoldDB" id="A0A6A7G445"/>
<dbReference type="PANTHER" id="PTHR11552:SF227">
    <property type="entry name" value="GLUCOSE DEHYDROGENASE [FAD, QUINONE]-LIKE PROTEIN"/>
    <property type="match status" value="1"/>
</dbReference>
<dbReference type="Pfam" id="PF00732">
    <property type="entry name" value="GMC_oxred_N"/>
    <property type="match status" value="1"/>
</dbReference>
<dbReference type="PIRSF" id="PIRSF000137">
    <property type="entry name" value="Alcohol_oxidase"/>
    <property type="match status" value="1"/>
</dbReference>
<dbReference type="Gene3D" id="3.30.560.10">
    <property type="entry name" value="Glucose Oxidase, domain 3"/>
    <property type="match status" value="1"/>
</dbReference>
<evidence type="ECO:0000256" key="1">
    <source>
        <dbReference type="ARBA" id="ARBA00010790"/>
    </source>
</evidence>
<comment type="similarity">
    <text evidence="1">Belongs to the GMC oxidoreductase family.</text>
</comment>